<dbReference type="Proteomes" id="UP001054945">
    <property type="component" value="Unassembled WGS sequence"/>
</dbReference>
<sequence length="160" mass="18552">MQLLFRFVDDPSKNPRCKGRRRDVSNISTACFSSGEIFADDTIPSATYLTKEKGKCRKKGEGVHDANFITCRFPEEERKKCHRRHFYSSLAKMKSIAALWRMMKRGFHFGVDASHSYLILKMGSIFVTLGCLRIHILLFNWENKYFEILGSKSKLCSKQQ</sequence>
<name>A0AAV4TXU4_CAEEX</name>
<dbReference type="AlphaFoldDB" id="A0AAV4TXU4"/>
<evidence type="ECO:0000313" key="1">
    <source>
        <dbReference type="EMBL" id="GIY50336.1"/>
    </source>
</evidence>
<evidence type="ECO:0000313" key="2">
    <source>
        <dbReference type="Proteomes" id="UP001054945"/>
    </source>
</evidence>
<gene>
    <name evidence="1" type="ORF">CEXT_63731</name>
</gene>
<dbReference type="EMBL" id="BPLR01011967">
    <property type="protein sequence ID" value="GIY50336.1"/>
    <property type="molecule type" value="Genomic_DNA"/>
</dbReference>
<protein>
    <submittedName>
        <fullName evidence="1">Uncharacterized protein</fullName>
    </submittedName>
</protein>
<reference evidence="1 2" key="1">
    <citation type="submission" date="2021-06" db="EMBL/GenBank/DDBJ databases">
        <title>Caerostris extrusa draft genome.</title>
        <authorList>
            <person name="Kono N."/>
            <person name="Arakawa K."/>
        </authorList>
    </citation>
    <scope>NUCLEOTIDE SEQUENCE [LARGE SCALE GENOMIC DNA]</scope>
</reference>
<keyword evidence="2" id="KW-1185">Reference proteome</keyword>
<comment type="caution">
    <text evidence="1">The sequence shown here is derived from an EMBL/GenBank/DDBJ whole genome shotgun (WGS) entry which is preliminary data.</text>
</comment>
<proteinExistence type="predicted"/>
<accession>A0AAV4TXU4</accession>
<organism evidence="1 2">
    <name type="scientific">Caerostris extrusa</name>
    <name type="common">Bark spider</name>
    <name type="synonym">Caerostris bankana</name>
    <dbReference type="NCBI Taxonomy" id="172846"/>
    <lineage>
        <taxon>Eukaryota</taxon>
        <taxon>Metazoa</taxon>
        <taxon>Ecdysozoa</taxon>
        <taxon>Arthropoda</taxon>
        <taxon>Chelicerata</taxon>
        <taxon>Arachnida</taxon>
        <taxon>Araneae</taxon>
        <taxon>Araneomorphae</taxon>
        <taxon>Entelegynae</taxon>
        <taxon>Araneoidea</taxon>
        <taxon>Araneidae</taxon>
        <taxon>Caerostris</taxon>
    </lineage>
</organism>